<keyword evidence="2" id="KW-1185">Reference proteome</keyword>
<dbReference type="SUPFAM" id="SSF53448">
    <property type="entry name" value="Nucleotide-diphospho-sugar transferases"/>
    <property type="match status" value="1"/>
</dbReference>
<dbReference type="Proteomes" id="UP000242146">
    <property type="component" value="Unassembled WGS sequence"/>
</dbReference>
<protein>
    <recommendedName>
        <fullName evidence="3">DUF5672 domain-containing protein</fullName>
    </recommendedName>
</protein>
<sequence length="307" mass="35295">MQVEPLIDACQQSSQPVASPLHNFVPGVPVWEEYTCFDYAGLLQPFPDTNASMVYFHTTWSLQQHQAFTLTHQASLRSFLATQPPHTHLILWIHPNDELTLLANPLWLQLPKDRLDYRLYDFHSLIHDTPIAPFYTDDDSPKGSHPDQLKLLTLYSLGGVWFDLPTLFIRDLSPLLEQEWMAQGNCQSSMKGNPFTGAVWHFQPRSLGLCEMVHATLRHPDRSGPSLYQFVYRNILHHRIKPWTTLPWCFTDPSQCKSSNSLPSPTKANAKFDPHRLEQVFAFNVRPSHPLDMPGSIIQYLQQKWAS</sequence>
<evidence type="ECO:0000313" key="1">
    <source>
        <dbReference type="EMBL" id="ORX50144.1"/>
    </source>
</evidence>
<name>A0A1X2GBT8_9FUNG</name>
<evidence type="ECO:0008006" key="3">
    <source>
        <dbReference type="Google" id="ProtNLM"/>
    </source>
</evidence>
<evidence type="ECO:0000313" key="2">
    <source>
        <dbReference type="Proteomes" id="UP000242146"/>
    </source>
</evidence>
<accession>A0A1X2GBT8</accession>
<dbReference type="InterPro" id="IPR029044">
    <property type="entry name" value="Nucleotide-diphossugar_trans"/>
</dbReference>
<proteinExistence type="predicted"/>
<organism evidence="1 2">
    <name type="scientific">Hesseltinella vesiculosa</name>
    <dbReference type="NCBI Taxonomy" id="101127"/>
    <lineage>
        <taxon>Eukaryota</taxon>
        <taxon>Fungi</taxon>
        <taxon>Fungi incertae sedis</taxon>
        <taxon>Mucoromycota</taxon>
        <taxon>Mucoromycotina</taxon>
        <taxon>Mucoromycetes</taxon>
        <taxon>Mucorales</taxon>
        <taxon>Cunninghamellaceae</taxon>
        <taxon>Hesseltinella</taxon>
    </lineage>
</organism>
<reference evidence="1 2" key="1">
    <citation type="submission" date="2016-07" db="EMBL/GenBank/DDBJ databases">
        <title>Pervasive Adenine N6-methylation of Active Genes in Fungi.</title>
        <authorList>
            <consortium name="DOE Joint Genome Institute"/>
            <person name="Mondo S.J."/>
            <person name="Dannebaum R.O."/>
            <person name="Kuo R.C."/>
            <person name="Labutti K."/>
            <person name="Haridas S."/>
            <person name="Kuo A."/>
            <person name="Salamov A."/>
            <person name="Ahrendt S.R."/>
            <person name="Lipzen A."/>
            <person name="Sullivan W."/>
            <person name="Andreopoulos W.B."/>
            <person name="Clum A."/>
            <person name="Lindquist E."/>
            <person name="Daum C."/>
            <person name="Ramamoorthy G.K."/>
            <person name="Gryganskyi A."/>
            <person name="Culley D."/>
            <person name="Magnuson J.K."/>
            <person name="James T.Y."/>
            <person name="O'Malley M.A."/>
            <person name="Stajich J.E."/>
            <person name="Spatafora J.W."/>
            <person name="Visel A."/>
            <person name="Grigoriev I.V."/>
        </authorList>
    </citation>
    <scope>NUCLEOTIDE SEQUENCE [LARGE SCALE GENOMIC DNA]</scope>
    <source>
        <strain evidence="1 2">NRRL 3301</strain>
    </source>
</reference>
<dbReference type="OrthoDB" id="409543at2759"/>
<comment type="caution">
    <text evidence="1">The sequence shown here is derived from an EMBL/GenBank/DDBJ whole genome shotgun (WGS) entry which is preliminary data.</text>
</comment>
<dbReference type="EMBL" id="MCGT01000024">
    <property type="protein sequence ID" value="ORX50144.1"/>
    <property type="molecule type" value="Genomic_DNA"/>
</dbReference>
<dbReference type="AlphaFoldDB" id="A0A1X2GBT8"/>
<gene>
    <name evidence="1" type="ORF">DM01DRAFT_1337822</name>
</gene>